<evidence type="ECO:0000256" key="2">
    <source>
        <dbReference type="ARBA" id="ARBA00022803"/>
    </source>
</evidence>
<dbReference type="PANTHER" id="PTHR44858:SF1">
    <property type="entry name" value="UDP-N-ACETYLGLUCOSAMINE--PEPTIDE N-ACETYLGLUCOSAMINYLTRANSFERASE SPINDLY-RELATED"/>
    <property type="match status" value="1"/>
</dbReference>
<organism evidence="4 5">
    <name type="scientific">Fibrella forsythiae</name>
    <dbReference type="NCBI Taxonomy" id="2817061"/>
    <lineage>
        <taxon>Bacteria</taxon>
        <taxon>Pseudomonadati</taxon>
        <taxon>Bacteroidota</taxon>
        <taxon>Cytophagia</taxon>
        <taxon>Cytophagales</taxon>
        <taxon>Spirosomataceae</taxon>
        <taxon>Fibrella</taxon>
    </lineage>
</organism>
<feature type="transmembrane region" description="Helical" evidence="3">
    <location>
        <begin position="183"/>
        <end position="201"/>
    </location>
</feature>
<protein>
    <submittedName>
        <fullName evidence="4">Tetratricopeptide repeat protein</fullName>
    </submittedName>
</protein>
<name>A0ABS3JGI8_9BACT</name>
<dbReference type="Gene3D" id="1.25.40.10">
    <property type="entry name" value="Tetratricopeptide repeat domain"/>
    <property type="match status" value="2"/>
</dbReference>
<dbReference type="InterPro" id="IPR011990">
    <property type="entry name" value="TPR-like_helical_dom_sf"/>
</dbReference>
<evidence type="ECO:0000313" key="5">
    <source>
        <dbReference type="Proteomes" id="UP000664628"/>
    </source>
</evidence>
<feature type="transmembrane region" description="Helical" evidence="3">
    <location>
        <begin position="207"/>
        <end position="224"/>
    </location>
</feature>
<sequence>MLELLTVAAFVGYIIYLRNYADQRSTAEKQADQLREGITLYQNDQFAAALAYFNQALESQPKLGVAYLYRARIYRTLGDMKAALKNLETGKSYDDTIADLHLETGQVHYQLGDYVTAFQDFDKAIFHGASAEAYYWRGLTRQQTGEPAEAAQDLARAESITSVAQLSMDAAVPVQTEFVSRSLVVNAGFTVINALLLLFVIKYSPVIHWPYLLAAFSAGAIGFAEPRKGWALAIGQALLIWTGYTFVVGPAASSVDREVESFSLYGAIGLTFVGSFLGSILKRAQAGA</sequence>
<dbReference type="SMART" id="SM00028">
    <property type="entry name" value="TPR"/>
    <property type="match status" value="3"/>
</dbReference>
<keyword evidence="3" id="KW-0812">Transmembrane</keyword>
<dbReference type="RefSeq" id="WP_207329049.1">
    <property type="nucleotide sequence ID" value="NZ_JAFMYW010000002.1"/>
</dbReference>
<gene>
    <name evidence="4" type="ORF">J2I46_11030</name>
</gene>
<dbReference type="Proteomes" id="UP000664628">
    <property type="component" value="Unassembled WGS sequence"/>
</dbReference>
<dbReference type="InterPro" id="IPR050498">
    <property type="entry name" value="Ycf3"/>
</dbReference>
<reference evidence="4 5" key="1">
    <citation type="submission" date="2021-03" db="EMBL/GenBank/DDBJ databases">
        <title>Fibrella sp. HMF5405 genome sequencing and assembly.</title>
        <authorList>
            <person name="Kang H."/>
            <person name="Kim H."/>
            <person name="Bae S."/>
            <person name="Joh K."/>
        </authorList>
    </citation>
    <scope>NUCLEOTIDE SEQUENCE [LARGE SCALE GENOMIC DNA]</scope>
    <source>
        <strain evidence="4 5">HMF5405</strain>
    </source>
</reference>
<keyword evidence="3" id="KW-1133">Transmembrane helix</keyword>
<feature type="transmembrane region" description="Helical" evidence="3">
    <location>
        <begin position="231"/>
        <end position="252"/>
    </location>
</feature>
<comment type="caution">
    <text evidence="4">The sequence shown here is derived from an EMBL/GenBank/DDBJ whole genome shotgun (WGS) entry which is preliminary data.</text>
</comment>
<keyword evidence="5" id="KW-1185">Reference proteome</keyword>
<keyword evidence="2" id="KW-0802">TPR repeat</keyword>
<dbReference type="InterPro" id="IPR019734">
    <property type="entry name" value="TPR_rpt"/>
</dbReference>
<dbReference type="Pfam" id="PF13432">
    <property type="entry name" value="TPR_16"/>
    <property type="match status" value="2"/>
</dbReference>
<feature type="transmembrane region" description="Helical" evidence="3">
    <location>
        <begin position="264"/>
        <end position="281"/>
    </location>
</feature>
<evidence type="ECO:0000256" key="1">
    <source>
        <dbReference type="ARBA" id="ARBA00022737"/>
    </source>
</evidence>
<accession>A0ABS3JGI8</accession>
<keyword evidence="3" id="KW-0472">Membrane</keyword>
<dbReference type="PANTHER" id="PTHR44858">
    <property type="entry name" value="TETRATRICOPEPTIDE REPEAT PROTEIN 6"/>
    <property type="match status" value="1"/>
</dbReference>
<dbReference type="SUPFAM" id="SSF48452">
    <property type="entry name" value="TPR-like"/>
    <property type="match status" value="1"/>
</dbReference>
<evidence type="ECO:0000256" key="3">
    <source>
        <dbReference type="SAM" id="Phobius"/>
    </source>
</evidence>
<proteinExistence type="predicted"/>
<dbReference type="EMBL" id="JAFMYW010000002">
    <property type="protein sequence ID" value="MBO0949119.1"/>
    <property type="molecule type" value="Genomic_DNA"/>
</dbReference>
<evidence type="ECO:0000313" key="4">
    <source>
        <dbReference type="EMBL" id="MBO0949119.1"/>
    </source>
</evidence>
<keyword evidence="1" id="KW-0677">Repeat</keyword>